<protein>
    <submittedName>
        <fullName evidence="1">Transcriptional regulator</fullName>
    </submittedName>
</protein>
<dbReference type="CDD" id="cd00093">
    <property type="entry name" value="HTH_XRE"/>
    <property type="match status" value="1"/>
</dbReference>
<dbReference type="SUPFAM" id="SSF47413">
    <property type="entry name" value="lambda repressor-like DNA-binding domains"/>
    <property type="match status" value="1"/>
</dbReference>
<accession>A0ABQ1NHZ5</accession>
<evidence type="ECO:0000313" key="1">
    <source>
        <dbReference type="EMBL" id="GGC74706.1"/>
    </source>
</evidence>
<dbReference type="EMBL" id="BMKI01000001">
    <property type="protein sequence ID" value="GGC74706.1"/>
    <property type="molecule type" value="Genomic_DNA"/>
</dbReference>
<reference evidence="2" key="1">
    <citation type="journal article" date="2019" name="Int. J. Syst. Evol. Microbiol.">
        <title>The Global Catalogue of Microorganisms (GCM) 10K type strain sequencing project: providing services to taxonomists for standard genome sequencing and annotation.</title>
        <authorList>
            <consortium name="The Broad Institute Genomics Platform"/>
            <consortium name="The Broad Institute Genome Sequencing Center for Infectious Disease"/>
            <person name="Wu L."/>
            <person name="Ma J."/>
        </authorList>
    </citation>
    <scope>NUCLEOTIDE SEQUENCE [LARGE SCALE GENOMIC DNA]</scope>
    <source>
        <strain evidence="2">CGMCC 1.15942</strain>
    </source>
</reference>
<comment type="caution">
    <text evidence="1">The sequence shown here is derived from an EMBL/GenBank/DDBJ whole genome shotgun (WGS) entry which is preliminary data.</text>
</comment>
<proteinExistence type="predicted"/>
<dbReference type="Gene3D" id="1.10.260.40">
    <property type="entry name" value="lambda repressor-like DNA-binding domains"/>
    <property type="match status" value="1"/>
</dbReference>
<dbReference type="InterPro" id="IPR010982">
    <property type="entry name" value="Lambda_DNA-bd_dom_sf"/>
</dbReference>
<evidence type="ECO:0000313" key="2">
    <source>
        <dbReference type="Proteomes" id="UP000630615"/>
    </source>
</evidence>
<organism evidence="1 2">
    <name type="scientific">Enterococcus wangshanyuanii</name>
    <dbReference type="NCBI Taxonomy" id="2005703"/>
    <lineage>
        <taxon>Bacteria</taxon>
        <taxon>Bacillati</taxon>
        <taxon>Bacillota</taxon>
        <taxon>Bacilli</taxon>
        <taxon>Lactobacillales</taxon>
        <taxon>Enterococcaceae</taxon>
        <taxon>Enterococcus</taxon>
    </lineage>
</organism>
<dbReference type="InterPro" id="IPR001387">
    <property type="entry name" value="Cro/C1-type_HTH"/>
</dbReference>
<dbReference type="RefSeq" id="WP_088271386.1">
    <property type="nucleotide sequence ID" value="NZ_BMKI01000001.1"/>
</dbReference>
<gene>
    <name evidence="1" type="ORF">GCM10011573_00270</name>
</gene>
<sequence>MSQEFITYVRVQLAKHNKTQAWLADQIDISRPYMSDIMKGRRSPESKIPEIKAALESLEVIKEV</sequence>
<name>A0ABQ1NHZ5_9ENTE</name>
<keyword evidence="2" id="KW-1185">Reference proteome</keyword>
<dbReference type="Proteomes" id="UP000630615">
    <property type="component" value="Unassembled WGS sequence"/>
</dbReference>